<feature type="compositionally biased region" description="Polar residues" evidence="1">
    <location>
        <begin position="302"/>
        <end position="313"/>
    </location>
</feature>
<gene>
    <name evidence="2" type="ORF">BT96DRAFT_945199</name>
</gene>
<dbReference type="EMBL" id="ML769615">
    <property type="protein sequence ID" value="KAE9391713.1"/>
    <property type="molecule type" value="Genomic_DNA"/>
</dbReference>
<proteinExistence type="predicted"/>
<organism evidence="2 3">
    <name type="scientific">Gymnopus androsaceus JB14</name>
    <dbReference type="NCBI Taxonomy" id="1447944"/>
    <lineage>
        <taxon>Eukaryota</taxon>
        <taxon>Fungi</taxon>
        <taxon>Dikarya</taxon>
        <taxon>Basidiomycota</taxon>
        <taxon>Agaricomycotina</taxon>
        <taxon>Agaricomycetes</taxon>
        <taxon>Agaricomycetidae</taxon>
        <taxon>Agaricales</taxon>
        <taxon>Marasmiineae</taxon>
        <taxon>Omphalotaceae</taxon>
        <taxon>Gymnopus</taxon>
    </lineage>
</organism>
<protein>
    <submittedName>
        <fullName evidence="2">Uncharacterized protein</fullName>
    </submittedName>
</protein>
<evidence type="ECO:0000313" key="2">
    <source>
        <dbReference type="EMBL" id="KAE9391713.1"/>
    </source>
</evidence>
<evidence type="ECO:0000256" key="1">
    <source>
        <dbReference type="SAM" id="MobiDB-lite"/>
    </source>
</evidence>
<feature type="region of interest" description="Disordered" evidence="1">
    <location>
        <begin position="87"/>
        <end position="126"/>
    </location>
</feature>
<feature type="region of interest" description="Disordered" evidence="1">
    <location>
        <begin position="302"/>
        <end position="324"/>
    </location>
</feature>
<feature type="compositionally biased region" description="Polar residues" evidence="1">
    <location>
        <begin position="393"/>
        <end position="403"/>
    </location>
</feature>
<accession>A0A6A4H1Y7</accession>
<feature type="region of interest" description="Disordered" evidence="1">
    <location>
        <begin position="393"/>
        <end position="424"/>
    </location>
</feature>
<feature type="region of interest" description="Disordered" evidence="1">
    <location>
        <begin position="157"/>
        <end position="177"/>
    </location>
</feature>
<name>A0A6A4H1Y7_9AGAR</name>
<reference evidence="2" key="1">
    <citation type="journal article" date="2019" name="Environ. Microbiol.">
        <title>Fungal ecological strategies reflected in gene transcription - a case study of two litter decomposers.</title>
        <authorList>
            <person name="Barbi F."/>
            <person name="Kohler A."/>
            <person name="Barry K."/>
            <person name="Baskaran P."/>
            <person name="Daum C."/>
            <person name="Fauchery L."/>
            <person name="Ihrmark K."/>
            <person name="Kuo A."/>
            <person name="LaButti K."/>
            <person name="Lipzen A."/>
            <person name="Morin E."/>
            <person name="Grigoriev I.V."/>
            <person name="Henrissat B."/>
            <person name="Lindahl B."/>
            <person name="Martin F."/>
        </authorList>
    </citation>
    <scope>NUCLEOTIDE SEQUENCE</scope>
    <source>
        <strain evidence="2">JB14</strain>
    </source>
</reference>
<dbReference type="AlphaFoldDB" id="A0A6A4H1Y7"/>
<sequence>MSFRRLVVNPGEYCANKQDIFIGDSDNVNSSNHPRFSELGQLYRKVYCSNSTQFIRLAWDTKQIPRHFLESNKELMSLLIAREMLRPIPRTRSSPKGNATSSSSTSTHSKQISSDSTTMEISDDEDDSDIEIIDVGPGVFNYPNYQRILAERVTLNSSPATSRAASKRMGDAGSKAQRDRIIANAMSSSPVSSDKDEVEQLIRSKADARTPVILYVFTKINSDVQSIHPIEVKLPVASGSLITLERLVKQLGPLGLKSTSSINRYIAPTVPTLTIAMKKTTTTGDTSANMDLTNVIEVTATTTQPTQQESSGETGAVENAGKASSKGRYNYSMTQKQFLQGLISEYKAHGQKRKLAFDVIYAKHLVNQPSFTTPPSMTAEDWKKSLQKWFNNNANKDTQPQKKQATDIRSQTKDVKPQTTDAKPHQNIAEAQKNQSHSPGDLPSATNLPAALSWAKLRDLAKFFNELTSADMEVKSGRVAFAGSRGVKEDEIIKEWNDLSGDECNKWEKRAAAECNTEGLDTLDRERSSQLLLLTKALVTKVERSPVMGHG</sequence>
<evidence type="ECO:0000313" key="3">
    <source>
        <dbReference type="Proteomes" id="UP000799118"/>
    </source>
</evidence>
<feature type="compositionally biased region" description="Basic and acidic residues" evidence="1">
    <location>
        <begin position="404"/>
        <end position="416"/>
    </location>
</feature>
<dbReference type="Proteomes" id="UP000799118">
    <property type="component" value="Unassembled WGS sequence"/>
</dbReference>
<feature type="compositionally biased region" description="Low complexity" evidence="1">
    <location>
        <begin position="94"/>
        <end position="120"/>
    </location>
</feature>
<keyword evidence="3" id="KW-1185">Reference proteome</keyword>